<dbReference type="SUPFAM" id="SSF46565">
    <property type="entry name" value="Chaperone J-domain"/>
    <property type="match status" value="1"/>
</dbReference>
<organism evidence="3 4">
    <name type="scientific">Tolypocladium capitatum</name>
    <dbReference type="NCBI Taxonomy" id="45235"/>
    <lineage>
        <taxon>Eukaryota</taxon>
        <taxon>Fungi</taxon>
        <taxon>Dikarya</taxon>
        <taxon>Ascomycota</taxon>
        <taxon>Pezizomycotina</taxon>
        <taxon>Sordariomycetes</taxon>
        <taxon>Hypocreomycetidae</taxon>
        <taxon>Hypocreales</taxon>
        <taxon>Ophiocordycipitaceae</taxon>
        <taxon>Tolypocladium</taxon>
    </lineage>
</organism>
<dbReference type="InterPro" id="IPR036869">
    <property type="entry name" value="J_dom_sf"/>
</dbReference>
<dbReference type="SUPFAM" id="SSF46934">
    <property type="entry name" value="UBA-like"/>
    <property type="match status" value="1"/>
</dbReference>
<name>A0A2K3QN01_9HYPO</name>
<feature type="compositionally biased region" description="Basic and acidic residues" evidence="1">
    <location>
        <begin position="420"/>
        <end position="431"/>
    </location>
</feature>
<dbReference type="Gene3D" id="1.10.8.10">
    <property type="entry name" value="DNA helicase RuvA subunit, C-terminal domain"/>
    <property type="match status" value="1"/>
</dbReference>
<sequence>MDDLSGLDWSKPTGTQPKPPPMNPPYPSLQPTPSPLGSRRGTPLSAQGSTGSLPKPAPAKTAPDSFSNLMNFGTAKAAQNLTLAERQAQLEADKRKKEEERRKQSETQFGSGQQWDALGSRAFTPSPSLQPRAASSNGAQNDDDDDDDDDDDNLFAAFNRDTKVDKSSHYPPPESNNSTPANGTQLDLNNPNAWGLKTGTGGSNFAVEDDDPFGLNDLKPSAGAPAAPTNVADDDDFLGDLARPVDEVRRMQQAAAQPEPEPGKPIEDEYSSSSEDGQPPPPRRQTPQRQPKANKDEFDRAIVQLLDYGFSPEDARRGLAASGAGFNVQAAANWLLDDAHRKAKAKSQGRSSPAGSARTSNHAEQRGAGARDEADLTKSAASVGNSLFKTANSLWKTGQKKMQQAVADFQQDGDPGQPKWMREAKQGRTQEPRPAGANATDEALALEAGGRPKPARSNSSNNRHAADPRFAPESARRPSPSPSSGSQSRNNPAPRWQQQPAPTAAFDVRSRLNMLASDDDSFSSYVSANRRKRATPTPGPSKPDAEPDLLLNPEAPETSRPIPQRPAQRDVAPPAERPQAKRPQATPTPPRRITPQATRKILPIAPAALQSSTKHRLEGAAHFKRGDYATAHSSYSSSMAAVPPTHPLMIVLLTNRSLTALKTGEPKQAVADADRALKLIGPGNGQGESVAVNGENGGEEHRDMKDLYGKALSRKAEALEQMEKWADAGAVWQQCVEAGVGGPTAAKGRQRCQDALAPKPKAAPKAAPKPRPKPSAATSLAPQKSSEAVTRLREANQAAAREDDEKFALSEKVDAKVSAWRDGKRENLRALLGSMDKVLWENSGWKNVGMHELVMANKVKIVYMKAIAKTHPDKVRSSGHGSCREKHVLTIKQLPQDASTEVRLIAGLVFSTLNESWDKFKADNGL</sequence>
<dbReference type="GO" id="GO:0072583">
    <property type="term" value="P:clathrin-dependent endocytosis"/>
    <property type="evidence" value="ECO:0007669"/>
    <property type="project" value="TreeGrafter"/>
</dbReference>
<dbReference type="OrthoDB" id="1717591at2759"/>
<feature type="region of interest" description="Disordered" evidence="1">
    <location>
        <begin position="398"/>
        <end position="598"/>
    </location>
</feature>
<keyword evidence="4" id="KW-1185">Reference proteome</keyword>
<dbReference type="FunFam" id="1.10.287.110:FF:000002">
    <property type="entry name" value="putative tyrosine-protein phosphatase auxilin isoform X2"/>
    <property type="match status" value="1"/>
</dbReference>
<dbReference type="InterPro" id="IPR009060">
    <property type="entry name" value="UBA-like_sf"/>
</dbReference>
<feature type="compositionally biased region" description="Polar residues" evidence="1">
    <location>
        <begin position="348"/>
        <end position="360"/>
    </location>
</feature>
<dbReference type="PANTHER" id="PTHR23172:SF19">
    <property type="entry name" value="J DOMAIN-CONTAINING PROTEIN"/>
    <property type="match status" value="1"/>
</dbReference>
<comment type="caution">
    <text evidence="3">The sequence shown here is derived from an EMBL/GenBank/DDBJ whole genome shotgun (WGS) entry which is preliminary data.</text>
</comment>
<reference evidence="3 4" key="1">
    <citation type="submission" date="2017-08" db="EMBL/GenBank/DDBJ databases">
        <title>Harnessing the power of phylogenomics to disentangle the directionality and signatures of interkingdom host jumping in the parasitic fungal genus Tolypocladium.</title>
        <authorList>
            <person name="Quandt C.A."/>
            <person name="Patterson W."/>
            <person name="Spatafora J.W."/>
        </authorList>
    </citation>
    <scope>NUCLEOTIDE SEQUENCE [LARGE SCALE GENOMIC DNA]</scope>
    <source>
        <strain evidence="3 4">CBS 113982</strain>
    </source>
</reference>
<feature type="region of interest" description="Disordered" evidence="1">
    <location>
        <begin position="1"/>
        <end position="71"/>
    </location>
</feature>
<feature type="compositionally biased region" description="Low complexity" evidence="1">
    <location>
        <begin position="482"/>
        <end position="492"/>
    </location>
</feature>
<dbReference type="PROSITE" id="PS50030">
    <property type="entry name" value="UBA"/>
    <property type="match status" value="1"/>
</dbReference>
<feature type="compositionally biased region" description="Pro residues" evidence="1">
    <location>
        <begin position="17"/>
        <end position="34"/>
    </location>
</feature>
<feature type="domain" description="UBA" evidence="2">
    <location>
        <begin position="294"/>
        <end position="338"/>
    </location>
</feature>
<dbReference type="SUPFAM" id="SSF48452">
    <property type="entry name" value="TPR-like"/>
    <property type="match status" value="1"/>
</dbReference>
<dbReference type="PANTHER" id="PTHR23172">
    <property type="entry name" value="AUXILIN/CYCLIN G-ASSOCIATED KINASE-RELATED"/>
    <property type="match status" value="1"/>
</dbReference>
<dbReference type="GO" id="GO:0005737">
    <property type="term" value="C:cytoplasm"/>
    <property type="evidence" value="ECO:0007669"/>
    <property type="project" value="TreeGrafter"/>
</dbReference>
<dbReference type="GO" id="GO:0072318">
    <property type="term" value="P:clathrin coat disassembly"/>
    <property type="evidence" value="ECO:0007669"/>
    <property type="project" value="TreeGrafter"/>
</dbReference>
<dbReference type="Proteomes" id="UP000236621">
    <property type="component" value="Unassembled WGS sequence"/>
</dbReference>
<dbReference type="FunFam" id="1.25.40.10:FF:000354">
    <property type="entry name" value="UBA domain-containing protein 7"/>
    <property type="match status" value="1"/>
</dbReference>
<dbReference type="STRING" id="45235.A0A2K3QN01"/>
<dbReference type="GO" id="GO:0031982">
    <property type="term" value="C:vesicle"/>
    <property type="evidence" value="ECO:0007669"/>
    <property type="project" value="TreeGrafter"/>
</dbReference>
<feature type="region of interest" description="Disordered" evidence="1">
    <location>
        <begin position="681"/>
        <end position="701"/>
    </location>
</feature>
<accession>A0A2K3QN01</accession>
<protein>
    <submittedName>
        <fullName evidence="3">UBA domain-containing protein 7</fullName>
    </submittedName>
</protein>
<feature type="compositionally biased region" description="Basic and acidic residues" evidence="1">
    <location>
        <begin position="91"/>
        <end position="105"/>
    </location>
</feature>
<evidence type="ECO:0000259" key="2">
    <source>
        <dbReference type="PROSITE" id="PS50030"/>
    </source>
</evidence>
<dbReference type="InterPro" id="IPR015940">
    <property type="entry name" value="UBA"/>
</dbReference>
<gene>
    <name evidence="3" type="ORF">TCAP_01176</name>
</gene>
<dbReference type="GO" id="GO:0030276">
    <property type="term" value="F:clathrin binding"/>
    <property type="evidence" value="ECO:0007669"/>
    <property type="project" value="TreeGrafter"/>
</dbReference>
<feature type="region of interest" description="Disordered" evidence="1">
    <location>
        <begin position="339"/>
        <end position="383"/>
    </location>
</feature>
<dbReference type="InterPro" id="IPR011990">
    <property type="entry name" value="TPR-like_helical_dom_sf"/>
</dbReference>
<evidence type="ECO:0000256" key="1">
    <source>
        <dbReference type="SAM" id="MobiDB-lite"/>
    </source>
</evidence>
<feature type="compositionally biased region" description="Polar residues" evidence="1">
    <location>
        <begin position="778"/>
        <end position="788"/>
    </location>
</feature>
<feature type="compositionally biased region" description="Polar residues" evidence="1">
    <location>
        <begin position="123"/>
        <end position="140"/>
    </location>
</feature>
<proteinExistence type="predicted"/>
<evidence type="ECO:0000313" key="3">
    <source>
        <dbReference type="EMBL" id="PNY28908.1"/>
    </source>
</evidence>
<dbReference type="Gene3D" id="1.25.40.10">
    <property type="entry name" value="Tetratricopeptide repeat domain"/>
    <property type="match status" value="1"/>
</dbReference>
<feature type="compositionally biased region" description="Acidic residues" evidence="1">
    <location>
        <begin position="141"/>
        <end position="153"/>
    </location>
</feature>
<feature type="compositionally biased region" description="Basic and acidic residues" evidence="1">
    <location>
        <begin position="361"/>
        <end position="376"/>
    </location>
</feature>
<feature type="region of interest" description="Disordered" evidence="1">
    <location>
        <begin position="742"/>
        <end position="789"/>
    </location>
</feature>
<dbReference type="EMBL" id="NRSZ01000191">
    <property type="protein sequence ID" value="PNY28908.1"/>
    <property type="molecule type" value="Genomic_DNA"/>
</dbReference>
<dbReference type="Gene3D" id="1.10.287.110">
    <property type="entry name" value="DnaJ domain"/>
    <property type="match status" value="1"/>
</dbReference>
<dbReference type="AlphaFoldDB" id="A0A2K3QN01"/>
<feature type="compositionally biased region" description="Polar residues" evidence="1">
    <location>
        <begin position="175"/>
        <end position="192"/>
    </location>
</feature>
<feature type="region of interest" description="Disordered" evidence="1">
    <location>
        <begin position="83"/>
        <end position="300"/>
    </location>
</feature>
<feature type="compositionally biased region" description="Low complexity" evidence="1">
    <location>
        <begin position="757"/>
        <end position="766"/>
    </location>
</feature>
<evidence type="ECO:0000313" key="4">
    <source>
        <dbReference type="Proteomes" id="UP000236621"/>
    </source>
</evidence>